<evidence type="ECO:0000259" key="6">
    <source>
        <dbReference type="Pfam" id="PF08244"/>
    </source>
</evidence>
<comment type="caution">
    <text evidence="7">The sequence shown here is derived from an EMBL/GenBank/DDBJ whole genome shotgun (WGS) entry which is preliminary data.</text>
</comment>
<feature type="domain" description="Glycosyl hydrolase family 32 N-terminal" evidence="5">
    <location>
        <begin position="15"/>
        <end position="330"/>
    </location>
</feature>
<organism evidence="7 8">
    <name type="scientific">Paenibacillus glycanilyticus</name>
    <dbReference type="NCBI Taxonomy" id="126569"/>
    <lineage>
        <taxon>Bacteria</taxon>
        <taxon>Bacillati</taxon>
        <taxon>Bacillota</taxon>
        <taxon>Bacilli</taxon>
        <taxon>Bacillales</taxon>
        <taxon>Paenibacillaceae</taxon>
        <taxon>Paenibacillus</taxon>
    </lineage>
</organism>
<dbReference type="InterPro" id="IPR023296">
    <property type="entry name" value="Glyco_hydro_beta-prop_sf"/>
</dbReference>
<evidence type="ECO:0000313" key="7">
    <source>
        <dbReference type="EMBL" id="GLX66232.1"/>
    </source>
</evidence>
<name>A0ABQ6GAZ2_9BACL</name>
<proteinExistence type="inferred from homology"/>
<reference evidence="7 8" key="1">
    <citation type="submission" date="2023-03" db="EMBL/GenBank/DDBJ databases">
        <title>Draft genome sequence of the bacteria which degrade cell wall of Tricholomamatutake.</title>
        <authorList>
            <person name="Konishi Y."/>
            <person name="Fukuta Y."/>
            <person name="Shirasaka N."/>
        </authorList>
    </citation>
    <scope>NUCLEOTIDE SEQUENCE [LARGE SCALE GENOMIC DNA]</scope>
    <source>
        <strain evidence="8">mu1</strain>
    </source>
</reference>
<dbReference type="InterPro" id="IPR018053">
    <property type="entry name" value="Glyco_hydro_32_AS"/>
</dbReference>
<dbReference type="EMBL" id="BSSQ01000001">
    <property type="protein sequence ID" value="GLX66232.1"/>
    <property type="molecule type" value="Genomic_DNA"/>
</dbReference>
<dbReference type="PANTHER" id="PTHR42800:SF1">
    <property type="entry name" value="EXOINULINASE INUD (AFU_ORTHOLOGUE AFUA_5G00480)"/>
    <property type="match status" value="1"/>
</dbReference>
<dbReference type="Pfam" id="PF08244">
    <property type="entry name" value="Glyco_hydro_32C"/>
    <property type="match status" value="1"/>
</dbReference>
<dbReference type="SUPFAM" id="SSF49899">
    <property type="entry name" value="Concanavalin A-like lectins/glucanases"/>
    <property type="match status" value="1"/>
</dbReference>
<dbReference type="SMART" id="SM00640">
    <property type="entry name" value="Glyco_32"/>
    <property type="match status" value="1"/>
</dbReference>
<keyword evidence="3 4" id="KW-0326">Glycosidase</keyword>
<dbReference type="CDD" id="cd18622">
    <property type="entry name" value="GH32_Inu-like"/>
    <property type="match status" value="1"/>
</dbReference>
<evidence type="ECO:0000256" key="4">
    <source>
        <dbReference type="RuleBase" id="RU362110"/>
    </source>
</evidence>
<dbReference type="InterPro" id="IPR013320">
    <property type="entry name" value="ConA-like_dom_sf"/>
</dbReference>
<comment type="similarity">
    <text evidence="1 4">Belongs to the glycosyl hydrolase 32 family.</text>
</comment>
<dbReference type="Gene3D" id="2.60.120.560">
    <property type="entry name" value="Exo-inulinase, domain 1"/>
    <property type="match status" value="1"/>
</dbReference>
<dbReference type="InterPro" id="IPR001362">
    <property type="entry name" value="Glyco_hydro_32"/>
</dbReference>
<sequence>MMSILAKQNFRGAYHVSPQVNWMNDPNGMVYFEGEYHLFYQHNPFGDTHGPMYWGHVVSKDLITWEERDIALLPDEHGVIFSGSAVVDWENTTGLFPAGPGLVAIFTHHLEIQGSHPIQRQSLAYSMDKGKTWVKYAGNPVLAHETFVDFRDPKVFWHKETNRWVMIIACGQTVCLYHSSNLIDWTLGSEFGDGIGSHDGVWECPDLFPLAIDGDESNTKWVMLVSIGADPAFVEGSRTQYFTGDFDGVVFTPDAASEVVRWVDHGRDNYAGVTWSDIPESDGRRLMISWMSNWHYANQTPTEGFRGAMTIVREMSLELREGIVTLVQKPVAELELIRKPIVALQDATINETSQALQRLELVSYEIQAELSTNYSSGFMIRTGAANGTIVGFDATSCSVYVDRTKSGEIGFHPLFSGIQAAKVVTSTSGESIDLRVFVDSASVEVFANKGQAVITDLIYPDPDAVGISYFTDNANEPLASLSIYELVPDTKDNVN</sequence>
<evidence type="ECO:0000313" key="8">
    <source>
        <dbReference type="Proteomes" id="UP001157114"/>
    </source>
</evidence>
<dbReference type="SUPFAM" id="SSF75005">
    <property type="entry name" value="Arabinanase/levansucrase/invertase"/>
    <property type="match status" value="1"/>
</dbReference>
<evidence type="ECO:0000256" key="1">
    <source>
        <dbReference type="ARBA" id="ARBA00009902"/>
    </source>
</evidence>
<accession>A0ABQ6GAZ2</accession>
<dbReference type="PROSITE" id="PS00609">
    <property type="entry name" value="GLYCOSYL_HYDROL_F32"/>
    <property type="match status" value="1"/>
</dbReference>
<dbReference type="Pfam" id="PF00251">
    <property type="entry name" value="Glyco_hydro_32N"/>
    <property type="match status" value="1"/>
</dbReference>
<feature type="domain" description="Glycosyl hydrolase family 32 C-terminal" evidence="6">
    <location>
        <begin position="345"/>
        <end position="485"/>
    </location>
</feature>
<keyword evidence="8" id="KW-1185">Reference proteome</keyword>
<dbReference type="PANTHER" id="PTHR42800">
    <property type="entry name" value="EXOINULINASE INUD (AFU_ORTHOLOGUE AFUA_5G00480)"/>
    <property type="match status" value="1"/>
</dbReference>
<protein>
    <recommendedName>
        <fullName evidence="9">Glycoside hydrolase</fullName>
    </recommendedName>
</protein>
<evidence type="ECO:0000256" key="3">
    <source>
        <dbReference type="ARBA" id="ARBA00023295"/>
    </source>
</evidence>
<evidence type="ECO:0000256" key="2">
    <source>
        <dbReference type="ARBA" id="ARBA00022801"/>
    </source>
</evidence>
<evidence type="ECO:0000259" key="5">
    <source>
        <dbReference type="Pfam" id="PF00251"/>
    </source>
</evidence>
<keyword evidence="2 4" id="KW-0378">Hydrolase</keyword>
<dbReference type="InterPro" id="IPR013148">
    <property type="entry name" value="Glyco_hydro_32_N"/>
</dbReference>
<evidence type="ECO:0008006" key="9">
    <source>
        <dbReference type="Google" id="ProtNLM"/>
    </source>
</evidence>
<gene>
    <name evidence="7" type="ORF">MU1_05760</name>
</gene>
<dbReference type="Proteomes" id="UP001157114">
    <property type="component" value="Unassembled WGS sequence"/>
</dbReference>
<dbReference type="Gene3D" id="2.115.10.20">
    <property type="entry name" value="Glycosyl hydrolase domain, family 43"/>
    <property type="match status" value="1"/>
</dbReference>
<dbReference type="InterPro" id="IPR013189">
    <property type="entry name" value="Glyco_hydro_32_C"/>
</dbReference>